<dbReference type="SMART" id="SM00487">
    <property type="entry name" value="DEXDc"/>
    <property type="match status" value="1"/>
</dbReference>
<dbReference type="InterPro" id="IPR014001">
    <property type="entry name" value="Helicase_ATP-bd"/>
</dbReference>
<sequence>MPIYKIRGIDVDFPFDAYDCQIVYMEKVIQSLQEGCNALLESPTGTGKTLCLLCASLAWRRSLGEFSTKVSEEMACPSGSQRSGSQSMERPKSGLPVIVYTSRTHSQLKQVIRELKTSNYRPKMTVLGSREQMCIHEEVRLLRGSAQNNACHYLCKKRKCRHHSRVSEYMKNNLELGNEPIDIEDLVSVGRTKGPCPYYLSRELHRMVDILFAPYNYLIDPGNRRSLTGIDWSNSVLIFDEAHNLESICADAASFDLPTGYLTACISEAKQCVELCIRKRAIEKSADKESDPDNYAILKALLLKLEKRIFEVAIESKELGFTRPGQYIYEFLEELNITYETASMLILTIDDATTLLEEGNAGENVIAQTKGTVCRLESIRDILNIIFRDGGKSHAKFYRLHVQEGVPSTSDSSKGKMSRTLSWWCFNPGLAMEEFIRMGVRSIILTSGTLSPLDTFALELNLDFPVRLENPHVISPSQIWVGVVPSGPSGCTFNSSYRNRGSLDYKQELGNAIVNFARIVPDGLLVFFPSYYLMDQCIDCWKNMNHASSTDFKTIWERICKNKKPVIEPKQSALFQHAIEDFEAQLRDRSTSGAIFFAVCRGKVSEGLDFADQAGRAVVITGMPFSMKTDPKIRLKRDYLDQNALSQKGHSKVLTGEQWYVQQATRAVNQAVGRVIRHRHDYGAIIFCDERFAQQNHQCQMSYWLRPHVQCYTKFGDVVFGLTKFFRDKVSSSLAKQKTTERIGTFTSVEILESSDDDMICIWDQQKLPNPVQDKVVSSHDKLLLSKTPYSLTSKVDHSSKKPLSSVLEVSRGSTNCLMGNFVPANRSFLSYKQNLVLDCTREQSFTQNRSKPGDVKGPSKQDFEVVASNDLPFQLQSGDMAPGSLKRAKLSQTGADATECKDDASFESLCKTNLRSLPQNSSIASSNTHSKPILKLPSCRPAKVENFDMERKKQPAQDGSTRFSEIEIIEKPSLDGSKEEFCGTLGPQDQEEARGAAFLKQVQQKLSVEEYREFVGLFCLKGSRTSSLLGTGLYMNSSLELMIKQMPNEVLHSCFFDVNHKLDTSTYQFVCFHSVMTINGILRLHTHPIHSIPHSEFVYQIPIVIF</sequence>
<dbReference type="PANTHER" id="PTHR11472:SF34">
    <property type="entry name" value="REGULATOR OF TELOMERE ELONGATION HELICASE 1"/>
    <property type="match status" value="1"/>
</dbReference>
<dbReference type="GO" id="GO:1904430">
    <property type="term" value="P:negative regulation of t-circle formation"/>
    <property type="evidence" value="ECO:0007669"/>
    <property type="project" value="TreeGrafter"/>
</dbReference>
<dbReference type="GO" id="GO:0006281">
    <property type="term" value="P:DNA repair"/>
    <property type="evidence" value="ECO:0007669"/>
    <property type="project" value="UniProtKB-KW"/>
</dbReference>
<keyword evidence="12" id="KW-0238">DNA-binding</keyword>
<keyword evidence="11" id="KW-0411">Iron-sulfur</keyword>
<keyword evidence="8" id="KW-0347">Helicase</keyword>
<dbReference type="GO" id="GO:0010569">
    <property type="term" value="P:regulation of double-strand break repair via homologous recombination"/>
    <property type="evidence" value="ECO:0007669"/>
    <property type="project" value="TreeGrafter"/>
</dbReference>
<gene>
    <name evidence="19" type="ORF">J5N97_003950</name>
</gene>
<dbReference type="GO" id="GO:0070182">
    <property type="term" value="F:DNA polymerase binding"/>
    <property type="evidence" value="ECO:0007669"/>
    <property type="project" value="TreeGrafter"/>
</dbReference>
<dbReference type="Pfam" id="PF13307">
    <property type="entry name" value="Helicase_C_2"/>
    <property type="match status" value="1"/>
</dbReference>
<keyword evidence="5" id="KW-0547">Nucleotide-binding</keyword>
<keyword evidence="10" id="KW-0408">Iron</keyword>
<dbReference type="SUPFAM" id="SSF52540">
    <property type="entry name" value="P-loop containing nucleoside triphosphate hydrolases"/>
    <property type="match status" value="1"/>
</dbReference>
<dbReference type="CDD" id="cd17970">
    <property type="entry name" value="DEAHc_FancJ"/>
    <property type="match status" value="1"/>
</dbReference>
<evidence type="ECO:0000256" key="15">
    <source>
        <dbReference type="ARBA" id="ARBA00023242"/>
    </source>
</evidence>
<evidence type="ECO:0000256" key="8">
    <source>
        <dbReference type="ARBA" id="ARBA00022806"/>
    </source>
</evidence>
<keyword evidence="6" id="KW-0227">DNA damage</keyword>
<evidence type="ECO:0000256" key="14">
    <source>
        <dbReference type="ARBA" id="ARBA00023235"/>
    </source>
</evidence>
<comment type="similarity">
    <text evidence="2">Belongs to the helicase family. RAD3/XPD subfamily.</text>
</comment>
<comment type="caution">
    <text evidence="19">The sequence shown here is derived from an EMBL/GenBank/DDBJ whole genome shotgun (WGS) entry which is preliminary data.</text>
</comment>
<dbReference type="FunFam" id="3.40.50.300:FF:000431">
    <property type="entry name" value="Regulator of telomere elongation helicase 1"/>
    <property type="match status" value="1"/>
</dbReference>
<evidence type="ECO:0000256" key="2">
    <source>
        <dbReference type="ARBA" id="ARBA00009146"/>
    </source>
</evidence>
<name>A0A9D5HQX3_9LILI</name>
<keyword evidence="7" id="KW-0378">Hydrolase</keyword>
<evidence type="ECO:0000256" key="12">
    <source>
        <dbReference type="ARBA" id="ARBA00023125"/>
    </source>
</evidence>
<feature type="domain" description="Helicase ATP-binding" evidence="18">
    <location>
        <begin position="7"/>
        <end position="293"/>
    </location>
</feature>
<dbReference type="Pfam" id="PF23109">
    <property type="entry name" value="ARCH_RTEL1"/>
    <property type="match status" value="1"/>
</dbReference>
<dbReference type="GO" id="GO:0045910">
    <property type="term" value="P:negative regulation of DNA recombination"/>
    <property type="evidence" value="ECO:0007669"/>
    <property type="project" value="TreeGrafter"/>
</dbReference>
<keyword evidence="20" id="KW-1185">Reference proteome</keyword>
<dbReference type="OrthoDB" id="19182at2759"/>
<keyword evidence="4" id="KW-0479">Metal-binding</keyword>
<dbReference type="GO" id="GO:0051539">
    <property type="term" value="F:4 iron, 4 sulfur cluster binding"/>
    <property type="evidence" value="ECO:0007669"/>
    <property type="project" value="UniProtKB-KW"/>
</dbReference>
<dbReference type="SMART" id="SM00488">
    <property type="entry name" value="DEXDc2"/>
    <property type="match status" value="1"/>
</dbReference>
<evidence type="ECO:0000256" key="1">
    <source>
        <dbReference type="ARBA" id="ARBA00004123"/>
    </source>
</evidence>
<organism evidence="19 20">
    <name type="scientific">Dioscorea zingiberensis</name>
    <dbReference type="NCBI Taxonomy" id="325984"/>
    <lineage>
        <taxon>Eukaryota</taxon>
        <taxon>Viridiplantae</taxon>
        <taxon>Streptophyta</taxon>
        <taxon>Embryophyta</taxon>
        <taxon>Tracheophyta</taxon>
        <taxon>Spermatophyta</taxon>
        <taxon>Magnoliopsida</taxon>
        <taxon>Liliopsida</taxon>
        <taxon>Dioscoreales</taxon>
        <taxon>Dioscoreaceae</taxon>
        <taxon>Dioscorea</taxon>
    </lineage>
</organism>
<dbReference type="PANTHER" id="PTHR11472">
    <property type="entry name" value="DNA REPAIR DEAD HELICASE RAD3/XP-D SUBFAMILY MEMBER"/>
    <property type="match status" value="1"/>
</dbReference>
<dbReference type="Pfam" id="PF06733">
    <property type="entry name" value="DEAD_2"/>
    <property type="match status" value="1"/>
</dbReference>
<dbReference type="InterPro" id="IPR010614">
    <property type="entry name" value="RAD3-like_helicase_DEAD"/>
</dbReference>
<dbReference type="NCBIfam" id="TIGR00604">
    <property type="entry name" value="rad3"/>
    <property type="match status" value="1"/>
</dbReference>
<dbReference type="AlphaFoldDB" id="A0A9D5HQX3"/>
<evidence type="ECO:0000256" key="11">
    <source>
        <dbReference type="ARBA" id="ARBA00023014"/>
    </source>
</evidence>
<dbReference type="CDD" id="cd18788">
    <property type="entry name" value="SF2_C_XPD"/>
    <property type="match status" value="1"/>
</dbReference>
<dbReference type="GO" id="GO:0046872">
    <property type="term" value="F:metal ion binding"/>
    <property type="evidence" value="ECO:0007669"/>
    <property type="project" value="UniProtKB-KW"/>
</dbReference>
<dbReference type="Proteomes" id="UP001085076">
    <property type="component" value="Miscellaneous, Linkage group lg01"/>
</dbReference>
<keyword evidence="13" id="KW-0234">DNA repair</keyword>
<evidence type="ECO:0000256" key="9">
    <source>
        <dbReference type="ARBA" id="ARBA00022840"/>
    </source>
</evidence>
<reference evidence="19" key="1">
    <citation type="submission" date="2021-03" db="EMBL/GenBank/DDBJ databases">
        <authorList>
            <person name="Li Z."/>
            <person name="Yang C."/>
        </authorList>
    </citation>
    <scope>NUCLEOTIDE SEQUENCE</scope>
    <source>
        <strain evidence="19">Dzin_1.0</strain>
        <tissue evidence="19">Leaf</tissue>
    </source>
</reference>
<evidence type="ECO:0000256" key="7">
    <source>
        <dbReference type="ARBA" id="ARBA00022801"/>
    </source>
</evidence>
<keyword evidence="3" id="KW-0004">4Fe-4S</keyword>
<keyword evidence="15" id="KW-0539">Nucleus</keyword>
<dbReference type="Gene3D" id="3.40.50.300">
    <property type="entry name" value="P-loop containing nucleotide triphosphate hydrolases"/>
    <property type="match status" value="2"/>
</dbReference>
<keyword evidence="14" id="KW-0413">Isomerase</keyword>
<dbReference type="GO" id="GO:0003677">
    <property type="term" value="F:DNA binding"/>
    <property type="evidence" value="ECO:0007669"/>
    <property type="project" value="UniProtKB-KW"/>
</dbReference>
<dbReference type="GO" id="GO:0016818">
    <property type="term" value="F:hydrolase activity, acting on acid anhydrides, in phosphorus-containing anhydrides"/>
    <property type="evidence" value="ECO:0007669"/>
    <property type="project" value="InterPro"/>
</dbReference>
<dbReference type="GO" id="GO:0005634">
    <property type="term" value="C:nucleus"/>
    <property type="evidence" value="ECO:0007669"/>
    <property type="project" value="UniProtKB-SubCell"/>
</dbReference>
<comment type="subcellular location">
    <subcellularLocation>
        <location evidence="1">Nucleus</location>
    </subcellularLocation>
</comment>
<evidence type="ECO:0000256" key="5">
    <source>
        <dbReference type="ARBA" id="ARBA00022741"/>
    </source>
</evidence>
<evidence type="ECO:0000256" key="17">
    <source>
        <dbReference type="ARBA" id="ARBA00073810"/>
    </source>
</evidence>
<evidence type="ECO:0000256" key="4">
    <source>
        <dbReference type="ARBA" id="ARBA00022723"/>
    </source>
</evidence>
<evidence type="ECO:0000259" key="18">
    <source>
        <dbReference type="PROSITE" id="PS51193"/>
    </source>
</evidence>
<dbReference type="InterPro" id="IPR014013">
    <property type="entry name" value="Helic_SF1/SF2_ATP-bd_DinG/Rad3"/>
</dbReference>
<dbReference type="GO" id="GO:0005524">
    <property type="term" value="F:ATP binding"/>
    <property type="evidence" value="ECO:0007669"/>
    <property type="project" value="UniProtKB-KW"/>
</dbReference>
<evidence type="ECO:0000256" key="16">
    <source>
        <dbReference type="ARBA" id="ARBA00049360"/>
    </source>
</evidence>
<dbReference type="SMART" id="SM00491">
    <property type="entry name" value="HELICc2"/>
    <property type="match status" value="1"/>
</dbReference>
<evidence type="ECO:0000313" key="20">
    <source>
        <dbReference type="Proteomes" id="UP001085076"/>
    </source>
</evidence>
<protein>
    <recommendedName>
        <fullName evidence="17">Regulator of telomere elongation helicase 1 homolog</fullName>
    </recommendedName>
</protein>
<dbReference type="EMBL" id="JAGGNH010000001">
    <property type="protein sequence ID" value="KAJ0985594.1"/>
    <property type="molecule type" value="Genomic_DNA"/>
</dbReference>
<proteinExistence type="inferred from homology"/>
<evidence type="ECO:0000256" key="3">
    <source>
        <dbReference type="ARBA" id="ARBA00022485"/>
    </source>
</evidence>
<accession>A0A9D5HQX3</accession>
<evidence type="ECO:0000256" key="6">
    <source>
        <dbReference type="ARBA" id="ARBA00022763"/>
    </source>
</evidence>
<evidence type="ECO:0000256" key="13">
    <source>
        <dbReference type="ARBA" id="ARBA00023204"/>
    </source>
</evidence>
<dbReference type="InterPro" id="IPR027417">
    <property type="entry name" value="P-loop_NTPase"/>
</dbReference>
<dbReference type="InterPro" id="IPR013020">
    <property type="entry name" value="Rad3/Chl1-like"/>
</dbReference>
<dbReference type="GO" id="GO:0090657">
    <property type="term" value="P:telomeric loop disassembly"/>
    <property type="evidence" value="ECO:0007669"/>
    <property type="project" value="TreeGrafter"/>
</dbReference>
<evidence type="ECO:0000313" key="19">
    <source>
        <dbReference type="EMBL" id="KAJ0985594.1"/>
    </source>
</evidence>
<comment type="catalytic activity">
    <reaction evidence="16">
        <text>ATP + H2O = ADP + phosphate + H(+)</text>
        <dbReference type="Rhea" id="RHEA:13065"/>
        <dbReference type="ChEBI" id="CHEBI:15377"/>
        <dbReference type="ChEBI" id="CHEBI:15378"/>
        <dbReference type="ChEBI" id="CHEBI:30616"/>
        <dbReference type="ChEBI" id="CHEBI:43474"/>
        <dbReference type="ChEBI" id="CHEBI:456216"/>
    </reaction>
</comment>
<dbReference type="InterPro" id="IPR006554">
    <property type="entry name" value="Helicase-like_DEXD_c2"/>
</dbReference>
<evidence type="ECO:0000256" key="10">
    <source>
        <dbReference type="ARBA" id="ARBA00023004"/>
    </source>
</evidence>
<dbReference type="InterPro" id="IPR006555">
    <property type="entry name" value="ATP-dep_Helicase_C"/>
</dbReference>
<dbReference type="GO" id="GO:0003678">
    <property type="term" value="F:DNA helicase activity"/>
    <property type="evidence" value="ECO:0007669"/>
    <property type="project" value="InterPro"/>
</dbReference>
<keyword evidence="9" id="KW-0067">ATP-binding</keyword>
<dbReference type="InterPro" id="IPR057498">
    <property type="entry name" value="Rtel1_ARCH"/>
</dbReference>
<reference evidence="19" key="2">
    <citation type="journal article" date="2022" name="Hortic Res">
        <title>The genome of Dioscorea zingiberensis sheds light on the biosynthesis, origin and evolution of the medicinally important diosgenin saponins.</title>
        <authorList>
            <person name="Li Y."/>
            <person name="Tan C."/>
            <person name="Li Z."/>
            <person name="Guo J."/>
            <person name="Li S."/>
            <person name="Chen X."/>
            <person name="Wang C."/>
            <person name="Dai X."/>
            <person name="Yang H."/>
            <person name="Song W."/>
            <person name="Hou L."/>
            <person name="Xu J."/>
            <person name="Tong Z."/>
            <person name="Xu A."/>
            <person name="Yuan X."/>
            <person name="Wang W."/>
            <person name="Yang Q."/>
            <person name="Chen L."/>
            <person name="Sun Z."/>
            <person name="Wang K."/>
            <person name="Pan B."/>
            <person name="Chen J."/>
            <person name="Bao Y."/>
            <person name="Liu F."/>
            <person name="Qi X."/>
            <person name="Gang D.R."/>
            <person name="Wen J."/>
            <person name="Li J."/>
        </authorList>
    </citation>
    <scope>NUCLEOTIDE SEQUENCE</scope>
    <source>
        <strain evidence="19">Dzin_1.0</strain>
    </source>
</reference>
<dbReference type="PROSITE" id="PS51193">
    <property type="entry name" value="HELICASE_ATP_BIND_2"/>
    <property type="match status" value="1"/>
</dbReference>
<dbReference type="InterPro" id="IPR045028">
    <property type="entry name" value="DinG/Rad3-like"/>
</dbReference>